<accession>A0A4P9W0Q1</accession>
<reference evidence="2" key="1">
    <citation type="journal article" date="2018" name="Nat. Microbiol.">
        <title>Leveraging single-cell genomics to expand the fungal tree of life.</title>
        <authorList>
            <person name="Ahrendt S.R."/>
            <person name="Quandt C.A."/>
            <person name="Ciobanu D."/>
            <person name="Clum A."/>
            <person name="Salamov A."/>
            <person name="Andreopoulos B."/>
            <person name="Cheng J.F."/>
            <person name="Woyke T."/>
            <person name="Pelin A."/>
            <person name="Henrissat B."/>
            <person name="Reynolds N.K."/>
            <person name="Benny G.L."/>
            <person name="Smith M.E."/>
            <person name="James T.Y."/>
            <person name="Grigoriev I.V."/>
        </authorList>
    </citation>
    <scope>NUCLEOTIDE SEQUENCE [LARGE SCALE GENOMIC DNA]</scope>
</reference>
<dbReference type="EMBL" id="KZ999612">
    <property type="protein sequence ID" value="RKO84905.1"/>
    <property type="molecule type" value="Genomic_DNA"/>
</dbReference>
<organism evidence="1 2">
    <name type="scientific">Blyttiomyces helicus</name>
    <dbReference type="NCBI Taxonomy" id="388810"/>
    <lineage>
        <taxon>Eukaryota</taxon>
        <taxon>Fungi</taxon>
        <taxon>Fungi incertae sedis</taxon>
        <taxon>Chytridiomycota</taxon>
        <taxon>Chytridiomycota incertae sedis</taxon>
        <taxon>Chytridiomycetes</taxon>
        <taxon>Chytridiomycetes incertae sedis</taxon>
        <taxon>Blyttiomyces</taxon>
    </lineage>
</organism>
<evidence type="ECO:0000313" key="2">
    <source>
        <dbReference type="Proteomes" id="UP000269721"/>
    </source>
</evidence>
<proteinExistence type="predicted"/>
<protein>
    <submittedName>
        <fullName evidence="1">Uncharacterized protein</fullName>
    </submittedName>
</protein>
<evidence type="ECO:0000313" key="1">
    <source>
        <dbReference type="EMBL" id="RKO84905.1"/>
    </source>
</evidence>
<dbReference type="Proteomes" id="UP000269721">
    <property type="component" value="Unassembled WGS sequence"/>
</dbReference>
<sequence length="179" mass="19875">MSWAQSALSEFIAFPPPARAAVLIWDRPRVHIAAWVTSDPCPEFPVGMKSLKRSTSPNAKCVGDEMRSFTVDSLRLKRGLSGRAVDCRSTGLRFNPGWFLSNLKTFWCQNLCNWKASYRALARPRDEGTRFASPKGGALLETAKIKTPFQSFFLPVNKNPCISGAIPDGSCKPRRRNGV</sequence>
<keyword evidence="2" id="KW-1185">Reference proteome</keyword>
<gene>
    <name evidence="1" type="ORF">BDK51DRAFT_32702</name>
</gene>
<name>A0A4P9W0Q1_9FUNG</name>
<dbReference type="AlphaFoldDB" id="A0A4P9W0Q1"/>